<organism evidence="2">
    <name type="scientific">uncultured prokaryote</name>
    <dbReference type="NCBI Taxonomy" id="198431"/>
    <lineage>
        <taxon>unclassified sequences</taxon>
        <taxon>environmental samples</taxon>
    </lineage>
</organism>
<accession>A0A0H5QQA0</accession>
<reference evidence="2" key="2">
    <citation type="submission" date="2015-07" db="EMBL/GenBank/DDBJ databases">
        <title>Plasmids, circular viruses and viroids from rat gut.</title>
        <authorList>
            <person name="Jorgensen T.J."/>
            <person name="Hansen M.A."/>
            <person name="Xu Z."/>
            <person name="Tabak M.A."/>
            <person name="Sorensen S.J."/>
            <person name="Hansen L.H."/>
        </authorList>
    </citation>
    <scope>NUCLEOTIDE SEQUENCE</scope>
    <source>
        <strain evidence="2">RGFK1776</strain>
    </source>
</reference>
<dbReference type="EMBL" id="LN854276">
    <property type="protein sequence ID" value="CRY97857.1"/>
    <property type="molecule type" value="Genomic_DNA"/>
</dbReference>
<protein>
    <submittedName>
        <fullName evidence="2">Uncharacterized protein</fullName>
    </submittedName>
</protein>
<feature type="compositionally biased region" description="Polar residues" evidence="1">
    <location>
        <begin position="44"/>
        <end position="56"/>
    </location>
</feature>
<evidence type="ECO:0000313" key="2">
    <source>
        <dbReference type="EMBL" id="CRY97857.1"/>
    </source>
</evidence>
<feature type="region of interest" description="Disordered" evidence="1">
    <location>
        <begin position="44"/>
        <end position="65"/>
    </location>
</feature>
<proteinExistence type="predicted"/>
<evidence type="ECO:0000256" key="1">
    <source>
        <dbReference type="SAM" id="MobiDB-lite"/>
    </source>
</evidence>
<dbReference type="AlphaFoldDB" id="A0A0H5QQA0"/>
<reference evidence="2" key="1">
    <citation type="submission" date="2015-06" db="EMBL/GenBank/DDBJ databases">
        <authorList>
            <person name="Joergensen T."/>
        </authorList>
    </citation>
    <scope>NUCLEOTIDE SEQUENCE</scope>
    <source>
        <strain evidence="2">RGFK1776</strain>
    </source>
</reference>
<name>A0A0H5QQA0_9ZZZZ</name>
<sequence length="65" mass="7106">MVEMATELYRTIETIRALGEMLIDDAAQEAAALDQLFLSQGVSQEETTRTKVQSNKPDSEGVTCA</sequence>